<dbReference type="InterPro" id="IPR052805">
    <property type="entry name" value="GEF_Ubiquitin-Prot_Reg"/>
</dbReference>
<dbReference type="EMBL" id="JAHRIO010070185">
    <property type="protein sequence ID" value="MEQ2180792.1"/>
    <property type="molecule type" value="Genomic_DNA"/>
</dbReference>
<evidence type="ECO:0000313" key="2">
    <source>
        <dbReference type="Proteomes" id="UP001476798"/>
    </source>
</evidence>
<sequence length="226" mass="25724">MLNETLPVTRVDFTAVLPRFLSLYVMSFLSPRDLCSRCIKRGWFLPYAPKEKEFGAWKNHYISCVSTLDWLTHREAAEMYGTLNQANMGGSKCEGLAFSYQEEQRRFTSLMVRLYCVYSCSGSFQNSELLLKKKTYLLFLVADYGFFWLNVVLSEWSGGDGGAVPVEQDPAAPALQYMFDSVLLGWCRQAQWMEEVLGQLRNSLELQLQQASVQARGRALGGFKAK</sequence>
<comment type="caution">
    <text evidence="1">The sequence shown here is derived from an EMBL/GenBank/DDBJ whole genome shotgun (WGS) entry which is preliminary data.</text>
</comment>
<dbReference type="SUPFAM" id="SSF81383">
    <property type="entry name" value="F-box domain"/>
    <property type="match status" value="1"/>
</dbReference>
<keyword evidence="2" id="KW-1185">Reference proteome</keyword>
<dbReference type="InterPro" id="IPR036047">
    <property type="entry name" value="F-box-like_dom_sf"/>
</dbReference>
<reference evidence="1 2" key="1">
    <citation type="submission" date="2021-06" db="EMBL/GenBank/DDBJ databases">
        <authorList>
            <person name="Palmer J.M."/>
        </authorList>
    </citation>
    <scope>NUCLEOTIDE SEQUENCE [LARGE SCALE GENOMIC DNA]</scope>
    <source>
        <strain evidence="1 2">GA_2019</strain>
        <tissue evidence="1">Muscle</tissue>
    </source>
</reference>
<proteinExistence type="predicted"/>
<accession>A0ABV0PBM7</accession>
<protein>
    <submittedName>
        <fullName evidence="1">Uncharacterized protein</fullName>
    </submittedName>
</protein>
<dbReference type="PANTHER" id="PTHR46857">
    <property type="entry name" value="EPITHELIAL CELL-TRANSFORMING SEQUENCE 2 ONCOGENE-LIKE"/>
    <property type="match status" value="1"/>
</dbReference>
<gene>
    <name evidence="1" type="ORF">GOODEAATRI_004986</name>
</gene>
<dbReference type="Proteomes" id="UP001476798">
    <property type="component" value="Unassembled WGS sequence"/>
</dbReference>
<dbReference type="Gene3D" id="1.20.1280.50">
    <property type="match status" value="1"/>
</dbReference>
<evidence type="ECO:0000313" key="1">
    <source>
        <dbReference type="EMBL" id="MEQ2180792.1"/>
    </source>
</evidence>
<organism evidence="1 2">
    <name type="scientific">Goodea atripinnis</name>
    <dbReference type="NCBI Taxonomy" id="208336"/>
    <lineage>
        <taxon>Eukaryota</taxon>
        <taxon>Metazoa</taxon>
        <taxon>Chordata</taxon>
        <taxon>Craniata</taxon>
        <taxon>Vertebrata</taxon>
        <taxon>Euteleostomi</taxon>
        <taxon>Actinopterygii</taxon>
        <taxon>Neopterygii</taxon>
        <taxon>Teleostei</taxon>
        <taxon>Neoteleostei</taxon>
        <taxon>Acanthomorphata</taxon>
        <taxon>Ovalentaria</taxon>
        <taxon>Atherinomorphae</taxon>
        <taxon>Cyprinodontiformes</taxon>
        <taxon>Goodeidae</taxon>
        <taxon>Goodea</taxon>
    </lineage>
</organism>
<dbReference type="PANTHER" id="PTHR46857:SF1">
    <property type="entry name" value="EPITHELIAL CELL-TRANSFORMING SEQUENCE 2 ONCOGENE-LIKE"/>
    <property type="match status" value="1"/>
</dbReference>
<name>A0ABV0PBM7_9TELE</name>